<feature type="compositionally biased region" description="Basic and acidic residues" evidence="1">
    <location>
        <begin position="408"/>
        <end position="431"/>
    </location>
</feature>
<feature type="signal peptide" evidence="2">
    <location>
        <begin position="1"/>
        <end position="20"/>
    </location>
</feature>
<feature type="chain" id="PRO_5040207547" evidence="2">
    <location>
        <begin position="21"/>
        <end position="1092"/>
    </location>
</feature>
<reference evidence="3" key="1">
    <citation type="journal article" date="2020" name="Fungal Divers.">
        <title>Resolving the Mortierellaceae phylogeny through synthesis of multi-gene phylogenetics and phylogenomics.</title>
        <authorList>
            <person name="Vandepol N."/>
            <person name="Liber J."/>
            <person name="Desiro A."/>
            <person name="Na H."/>
            <person name="Kennedy M."/>
            <person name="Barry K."/>
            <person name="Grigoriev I.V."/>
            <person name="Miller A.N."/>
            <person name="O'Donnell K."/>
            <person name="Stajich J.E."/>
            <person name="Bonito G."/>
        </authorList>
    </citation>
    <scope>NUCLEOTIDE SEQUENCE</scope>
    <source>
        <strain evidence="3">KOD1015</strain>
    </source>
</reference>
<feature type="region of interest" description="Disordered" evidence="1">
    <location>
        <begin position="402"/>
        <end position="480"/>
    </location>
</feature>
<evidence type="ECO:0000256" key="2">
    <source>
        <dbReference type="SAM" id="SignalP"/>
    </source>
</evidence>
<feature type="region of interest" description="Disordered" evidence="1">
    <location>
        <begin position="217"/>
        <end position="300"/>
    </location>
</feature>
<feature type="compositionally biased region" description="Low complexity" evidence="1">
    <location>
        <begin position="226"/>
        <end position="236"/>
    </location>
</feature>
<feature type="non-terminal residue" evidence="3">
    <location>
        <position position="1092"/>
    </location>
</feature>
<evidence type="ECO:0000256" key="1">
    <source>
        <dbReference type="SAM" id="MobiDB-lite"/>
    </source>
</evidence>
<dbReference type="Proteomes" id="UP000780801">
    <property type="component" value="Unassembled WGS sequence"/>
</dbReference>
<dbReference type="AlphaFoldDB" id="A0A9P6KBT8"/>
<protein>
    <submittedName>
        <fullName evidence="3">Uncharacterized protein</fullName>
    </submittedName>
</protein>
<evidence type="ECO:0000313" key="4">
    <source>
        <dbReference type="Proteomes" id="UP000780801"/>
    </source>
</evidence>
<sequence>MKKVTVSLAKWLTFTPSAQASPSSARTCPSTDMILFPYIPPPPDTTVHTEWSSSITLNQKGYPVPTLPTLQTIPNSAIAVQQQTESCHGATLGVSGSVLPTFIPGRAENCGPNSITKVCTTPKRMAGTKEDATTVTPNYPLVPMILSISPSRSDSPSPTVSSSPSSITGTNDTLSTLGTSGVLPTIGLRKDVWFKSKKSSERQGAQGYTLLNTLASASAPDVRTTPPSQSPQSSNSGVTNKAKTNESHGKAPIPATKPFAQESRPGYRRNHSLPAFLSSVASRDDNPRTHSSWSPKSSLGALKKRIEHSLMQATTKVTGISSSKPRPGVPTPFMPSIVKSKESSPPEKAAAPFPELPPPFIPAVARAQEEARRANISPGDMSLEFAEAEDEDEWSEMRGLLHNNGSLDKQRQRGREEDSSKTPSSGRERAPKHSSWTRNKRHGTVGLLSDNNHRMRSSLVEEEEGDDDKDDEEKEMRERDKRRIVKGPSYRHLLKIVEILSGAVEDLSRKMALMMELKGAIQRQNEPPNQEGATATCVNNITASTSSGFAPLRQKAEFSKAELAKESTPEIIHAASKAFSSVTLSSPETLPKFLDNPSPTPSTRPPGAKRHDRAKSRIYALAIDIKQDMESCRSTIQALMSPRMLADRLCLAVETDRKGHTFGYDMGMDRRATGILFGACWPSDGSGESMRGRGYCEEDIENTLDLIREFNMLSGPLEMPHATRSSRILLADDIECERVLGCHPTPSSSSSSLGTSPDSRRSVIASSPASSWNTSASSEMAEPVNRRGVEGKCLQEALPADKAMRSKSIEQQCTPPADIRHGTTAEIRVFPNEKTELEADSCEREKEETSAEPLTTVDVFAPLEGPPLDSVQPEYVEKEIQGPTLGQPSILLTITTLDRCSSTEIAMVANQPRSQAGHFDPVPFPPLSRTRSLLQEGLLGHGGDLVRCLSLLDSRLSSLEQDLPQFLKRSLEQDTILVQLEEQLWHHQSHVQTAAAIAAVAAHENMSKEKLARFEEKEKVSTHPREMMVQCVEDPESRTELNAGHTVCSRCPGARTTTATVITKKMIVGGSEVESQTRSRSHQLNLELKQLA</sequence>
<proteinExistence type="predicted"/>
<gene>
    <name evidence="3" type="ORF">BGW38_004028</name>
</gene>
<feature type="region of interest" description="Disordered" evidence="1">
    <location>
        <begin position="317"/>
        <end position="382"/>
    </location>
</feature>
<comment type="caution">
    <text evidence="3">The sequence shown here is derived from an EMBL/GenBank/DDBJ whole genome shotgun (WGS) entry which is preliminary data.</text>
</comment>
<feature type="compositionally biased region" description="Acidic residues" evidence="1">
    <location>
        <begin position="460"/>
        <end position="473"/>
    </location>
</feature>
<feature type="compositionally biased region" description="Low complexity" evidence="1">
    <location>
        <begin position="765"/>
        <end position="781"/>
    </location>
</feature>
<dbReference type="EMBL" id="JAABOA010002613">
    <property type="protein sequence ID" value="KAF9579639.1"/>
    <property type="molecule type" value="Genomic_DNA"/>
</dbReference>
<feature type="compositionally biased region" description="Low complexity" evidence="1">
    <location>
        <begin position="744"/>
        <end position="757"/>
    </location>
</feature>
<feature type="region of interest" description="Disordered" evidence="1">
    <location>
        <begin position="146"/>
        <end position="181"/>
    </location>
</feature>
<evidence type="ECO:0000313" key="3">
    <source>
        <dbReference type="EMBL" id="KAF9579639.1"/>
    </source>
</evidence>
<feature type="compositionally biased region" description="Low complexity" evidence="1">
    <location>
        <begin position="147"/>
        <end position="166"/>
    </location>
</feature>
<keyword evidence="4" id="KW-1185">Reference proteome</keyword>
<keyword evidence="2" id="KW-0732">Signal</keyword>
<accession>A0A9P6KBT8</accession>
<feature type="compositionally biased region" description="Polar residues" evidence="1">
    <location>
        <begin position="167"/>
        <end position="179"/>
    </location>
</feature>
<feature type="region of interest" description="Disordered" evidence="1">
    <location>
        <begin position="742"/>
        <end position="784"/>
    </location>
</feature>
<organism evidence="3 4">
    <name type="scientific">Lunasporangiospora selenospora</name>
    <dbReference type="NCBI Taxonomy" id="979761"/>
    <lineage>
        <taxon>Eukaryota</taxon>
        <taxon>Fungi</taxon>
        <taxon>Fungi incertae sedis</taxon>
        <taxon>Mucoromycota</taxon>
        <taxon>Mortierellomycotina</taxon>
        <taxon>Mortierellomycetes</taxon>
        <taxon>Mortierellales</taxon>
        <taxon>Mortierellaceae</taxon>
        <taxon>Lunasporangiospora</taxon>
    </lineage>
</organism>
<name>A0A9P6KBT8_9FUNG</name>
<feature type="region of interest" description="Disordered" evidence="1">
    <location>
        <begin position="589"/>
        <end position="613"/>
    </location>
</feature>